<feature type="transmembrane region" description="Helical" evidence="1">
    <location>
        <begin position="50"/>
        <end position="71"/>
    </location>
</feature>
<protein>
    <recommendedName>
        <fullName evidence="4">Immunity protein</fullName>
    </recommendedName>
</protein>
<sequence>MIKIKDIIQILIFIIYLSASLSLLTLSARFFVAIYFLITHGEFYFSSSNFTYSIKAGTAAGIPLGFGIWILGKINKRNHDK</sequence>
<gene>
    <name evidence="2" type="ORF">PSO31014_04386</name>
</gene>
<keyword evidence="1" id="KW-1133">Transmembrane helix</keyword>
<evidence type="ECO:0000313" key="3">
    <source>
        <dbReference type="Proteomes" id="UP000405357"/>
    </source>
</evidence>
<reference evidence="2 3" key="1">
    <citation type="submission" date="2019-08" db="EMBL/GenBank/DDBJ databases">
        <authorList>
            <person name="Peeters C."/>
        </authorList>
    </citation>
    <scope>NUCLEOTIDE SEQUENCE [LARGE SCALE GENOMIC DNA]</scope>
    <source>
        <strain evidence="2 3">LMG 31014</strain>
    </source>
</reference>
<proteinExistence type="predicted"/>
<keyword evidence="1" id="KW-0472">Membrane</keyword>
<dbReference type="Proteomes" id="UP000405357">
    <property type="component" value="Unassembled WGS sequence"/>
</dbReference>
<comment type="caution">
    <text evidence="2">The sequence shown here is derived from an EMBL/GenBank/DDBJ whole genome shotgun (WGS) entry which is preliminary data.</text>
</comment>
<evidence type="ECO:0008006" key="4">
    <source>
        <dbReference type="Google" id="ProtNLM"/>
    </source>
</evidence>
<feature type="transmembrane region" description="Helical" evidence="1">
    <location>
        <begin position="12"/>
        <end position="38"/>
    </location>
</feature>
<organism evidence="2 3">
    <name type="scientific">Pandoraea soli</name>
    <dbReference type="NCBI Taxonomy" id="2508293"/>
    <lineage>
        <taxon>Bacteria</taxon>
        <taxon>Pseudomonadati</taxon>
        <taxon>Pseudomonadota</taxon>
        <taxon>Betaproteobacteria</taxon>
        <taxon>Burkholderiales</taxon>
        <taxon>Burkholderiaceae</taxon>
        <taxon>Pandoraea</taxon>
    </lineage>
</organism>
<accession>A0ABY6WAB6</accession>
<keyword evidence="1" id="KW-0812">Transmembrane</keyword>
<evidence type="ECO:0000313" key="2">
    <source>
        <dbReference type="EMBL" id="VVE46123.1"/>
    </source>
</evidence>
<dbReference type="EMBL" id="CABPSG010000027">
    <property type="protein sequence ID" value="VVE46123.1"/>
    <property type="molecule type" value="Genomic_DNA"/>
</dbReference>
<evidence type="ECO:0000256" key="1">
    <source>
        <dbReference type="SAM" id="Phobius"/>
    </source>
</evidence>
<name>A0ABY6WAB6_9BURK</name>
<keyword evidence="3" id="KW-1185">Reference proteome</keyword>